<reference evidence="6" key="2">
    <citation type="submission" date="2021-09" db="EMBL/GenBank/DDBJ databases">
        <authorList>
            <person name="Gilroy R."/>
        </authorList>
    </citation>
    <scope>NUCLEOTIDE SEQUENCE</scope>
    <source>
        <strain evidence="6">ChiGjej2B2-19336</strain>
    </source>
</reference>
<dbReference type="SUPFAM" id="SSF53850">
    <property type="entry name" value="Periplasmic binding protein-like II"/>
    <property type="match status" value="1"/>
</dbReference>
<dbReference type="PANTHER" id="PTHR30024:SF47">
    <property type="entry name" value="TAURINE-BINDING PERIPLASMIC PROTEIN"/>
    <property type="match status" value="1"/>
</dbReference>
<comment type="similarity">
    <text evidence="2">Belongs to the bacterial solute-binding protein SsuA/TauA family.</text>
</comment>
<dbReference type="Gene3D" id="3.40.190.10">
    <property type="entry name" value="Periplasmic binding protein-like II"/>
    <property type="match status" value="2"/>
</dbReference>
<feature type="signal peptide" evidence="4">
    <location>
        <begin position="1"/>
        <end position="25"/>
    </location>
</feature>
<dbReference type="Pfam" id="PF09084">
    <property type="entry name" value="NMT1"/>
    <property type="match status" value="1"/>
</dbReference>
<evidence type="ECO:0000256" key="2">
    <source>
        <dbReference type="ARBA" id="ARBA00010742"/>
    </source>
</evidence>
<name>A0A921AX03_9BACT</name>
<proteinExistence type="inferred from homology"/>
<sequence length="319" mass="34746">MHLRTSALCILLFLASIFCGQLALAADTLRLGALPAADSLLLYAAKEDGIFASHGLEVDIVPFQSALELGATMRSGSLDGHFGDIINVLMQNENGAPQLIVATTSHSTPKARFFGLAVSPSSSVQNLEELKGRPCAIGRATIVEFVLDTLLAHKNAPDALEKNDIRQIPVRLQMLLSGRMESALLPEPLLSLVEGQGARVLLDDRDLGLPLAVIALRKPKPGDEDAFSDRVRRFRAALAEEAARINADPEAYKAMMQKFKLLSPQAAPHYAMLHFEAPLTPLGLPSEEDMRRYADWMEKGRLLKKGLPPLADIVFQEKP</sequence>
<feature type="domain" description="SsuA/THI5-like" evidence="5">
    <location>
        <begin position="40"/>
        <end position="161"/>
    </location>
</feature>
<evidence type="ECO:0000256" key="4">
    <source>
        <dbReference type="SAM" id="SignalP"/>
    </source>
</evidence>
<evidence type="ECO:0000256" key="1">
    <source>
        <dbReference type="ARBA" id="ARBA00004418"/>
    </source>
</evidence>
<keyword evidence="3 4" id="KW-0732">Signal</keyword>
<comment type="subcellular location">
    <subcellularLocation>
        <location evidence="1">Periplasm</location>
    </subcellularLocation>
</comment>
<dbReference type="RefSeq" id="WP_304122720.1">
    <property type="nucleotide sequence ID" value="NZ_DYZA01000170.1"/>
</dbReference>
<dbReference type="PANTHER" id="PTHR30024">
    <property type="entry name" value="ALIPHATIC SULFONATES-BINDING PROTEIN-RELATED"/>
    <property type="match status" value="1"/>
</dbReference>
<accession>A0A921AX03</accession>
<protein>
    <submittedName>
        <fullName evidence="6">ABC transporter substrate-binding protein</fullName>
    </submittedName>
</protein>
<evidence type="ECO:0000259" key="5">
    <source>
        <dbReference type="Pfam" id="PF09084"/>
    </source>
</evidence>
<feature type="chain" id="PRO_5037632439" evidence="4">
    <location>
        <begin position="26"/>
        <end position="319"/>
    </location>
</feature>
<organism evidence="6 7">
    <name type="scientific">Mailhella massiliensis</name>
    <dbReference type="NCBI Taxonomy" id="1903261"/>
    <lineage>
        <taxon>Bacteria</taxon>
        <taxon>Pseudomonadati</taxon>
        <taxon>Thermodesulfobacteriota</taxon>
        <taxon>Desulfovibrionia</taxon>
        <taxon>Desulfovibrionales</taxon>
        <taxon>Desulfovibrionaceae</taxon>
        <taxon>Mailhella</taxon>
    </lineage>
</organism>
<evidence type="ECO:0000313" key="6">
    <source>
        <dbReference type="EMBL" id="HJD97674.1"/>
    </source>
</evidence>
<dbReference type="GO" id="GO:0042597">
    <property type="term" value="C:periplasmic space"/>
    <property type="evidence" value="ECO:0007669"/>
    <property type="project" value="UniProtKB-SubCell"/>
</dbReference>
<evidence type="ECO:0000313" key="7">
    <source>
        <dbReference type="Proteomes" id="UP000698963"/>
    </source>
</evidence>
<dbReference type="EMBL" id="DYZA01000170">
    <property type="protein sequence ID" value="HJD97674.1"/>
    <property type="molecule type" value="Genomic_DNA"/>
</dbReference>
<comment type="caution">
    <text evidence="6">The sequence shown here is derived from an EMBL/GenBank/DDBJ whole genome shotgun (WGS) entry which is preliminary data.</text>
</comment>
<gene>
    <name evidence="6" type="ORF">K8W16_08525</name>
</gene>
<dbReference type="AlphaFoldDB" id="A0A921AX03"/>
<dbReference type="Proteomes" id="UP000698963">
    <property type="component" value="Unassembled WGS sequence"/>
</dbReference>
<reference evidence="6" key="1">
    <citation type="journal article" date="2021" name="PeerJ">
        <title>Extensive microbial diversity within the chicken gut microbiome revealed by metagenomics and culture.</title>
        <authorList>
            <person name="Gilroy R."/>
            <person name="Ravi A."/>
            <person name="Getino M."/>
            <person name="Pursley I."/>
            <person name="Horton D.L."/>
            <person name="Alikhan N.F."/>
            <person name="Baker D."/>
            <person name="Gharbi K."/>
            <person name="Hall N."/>
            <person name="Watson M."/>
            <person name="Adriaenssens E.M."/>
            <person name="Foster-Nyarko E."/>
            <person name="Jarju S."/>
            <person name="Secka A."/>
            <person name="Antonio M."/>
            <person name="Oren A."/>
            <person name="Chaudhuri R.R."/>
            <person name="La Ragione R."/>
            <person name="Hildebrand F."/>
            <person name="Pallen M.J."/>
        </authorList>
    </citation>
    <scope>NUCLEOTIDE SEQUENCE</scope>
    <source>
        <strain evidence="6">ChiGjej2B2-19336</strain>
    </source>
</reference>
<evidence type="ECO:0000256" key="3">
    <source>
        <dbReference type="ARBA" id="ARBA00022729"/>
    </source>
</evidence>
<dbReference type="InterPro" id="IPR015168">
    <property type="entry name" value="SsuA/THI5"/>
</dbReference>